<evidence type="ECO:0000256" key="4">
    <source>
        <dbReference type="ARBA" id="ARBA00022847"/>
    </source>
</evidence>
<dbReference type="PROSITE" id="PS50267">
    <property type="entry name" value="NA_NEUROTRAN_SYMP_3"/>
    <property type="match status" value="1"/>
</dbReference>
<dbReference type="SUPFAM" id="SSF161070">
    <property type="entry name" value="SNF-like"/>
    <property type="match status" value="1"/>
</dbReference>
<feature type="transmembrane region" description="Helical" evidence="7">
    <location>
        <begin position="39"/>
        <end position="62"/>
    </location>
</feature>
<accession>A0A914Q9C1</accession>
<dbReference type="WBParaSite" id="PDA_v2.g28112.t1">
    <property type="protein sequence ID" value="PDA_v2.g28112.t1"/>
    <property type="gene ID" value="PDA_v2.g28112"/>
</dbReference>
<evidence type="ECO:0000256" key="5">
    <source>
        <dbReference type="ARBA" id="ARBA00022989"/>
    </source>
</evidence>
<keyword evidence="8" id="KW-1185">Reference proteome</keyword>
<keyword evidence="4" id="KW-0769">Symport</keyword>
<dbReference type="Pfam" id="PF00209">
    <property type="entry name" value="SNF"/>
    <property type="match status" value="1"/>
</dbReference>
<dbReference type="AlphaFoldDB" id="A0A914Q9C1"/>
<evidence type="ECO:0000313" key="8">
    <source>
        <dbReference type="Proteomes" id="UP000887578"/>
    </source>
</evidence>
<keyword evidence="3 7" id="KW-0812">Transmembrane</keyword>
<evidence type="ECO:0000256" key="1">
    <source>
        <dbReference type="ARBA" id="ARBA00004141"/>
    </source>
</evidence>
<dbReference type="InterPro" id="IPR037272">
    <property type="entry name" value="SNS_sf"/>
</dbReference>
<evidence type="ECO:0000256" key="2">
    <source>
        <dbReference type="ARBA" id="ARBA00022448"/>
    </source>
</evidence>
<dbReference type="Proteomes" id="UP000887578">
    <property type="component" value="Unplaced"/>
</dbReference>
<keyword evidence="5 7" id="KW-1133">Transmembrane helix</keyword>
<dbReference type="InterPro" id="IPR000175">
    <property type="entry name" value="Na/ntran_symport"/>
</dbReference>
<evidence type="ECO:0000256" key="7">
    <source>
        <dbReference type="SAM" id="Phobius"/>
    </source>
</evidence>
<organism evidence="8 9">
    <name type="scientific">Panagrolaimus davidi</name>
    <dbReference type="NCBI Taxonomy" id="227884"/>
    <lineage>
        <taxon>Eukaryota</taxon>
        <taxon>Metazoa</taxon>
        <taxon>Ecdysozoa</taxon>
        <taxon>Nematoda</taxon>
        <taxon>Chromadorea</taxon>
        <taxon>Rhabditida</taxon>
        <taxon>Tylenchina</taxon>
        <taxon>Panagrolaimomorpha</taxon>
        <taxon>Panagrolaimoidea</taxon>
        <taxon>Panagrolaimidae</taxon>
        <taxon>Panagrolaimus</taxon>
    </lineage>
</organism>
<dbReference type="GO" id="GO:0005886">
    <property type="term" value="C:plasma membrane"/>
    <property type="evidence" value="ECO:0007669"/>
    <property type="project" value="TreeGrafter"/>
</dbReference>
<evidence type="ECO:0000313" key="9">
    <source>
        <dbReference type="WBParaSite" id="PDA_v2.g28112.t1"/>
    </source>
</evidence>
<proteinExistence type="predicted"/>
<dbReference type="PANTHER" id="PTHR11616">
    <property type="entry name" value="SODIUM/CHLORIDE DEPENDENT TRANSPORTER"/>
    <property type="match status" value="1"/>
</dbReference>
<dbReference type="GO" id="GO:0043005">
    <property type="term" value="C:neuron projection"/>
    <property type="evidence" value="ECO:0007669"/>
    <property type="project" value="TreeGrafter"/>
</dbReference>
<protein>
    <submittedName>
        <fullName evidence="9">Uncharacterized protein</fullName>
    </submittedName>
</protein>
<evidence type="ECO:0000256" key="3">
    <source>
        <dbReference type="ARBA" id="ARBA00022692"/>
    </source>
</evidence>
<evidence type="ECO:0000256" key="6">
    <source>
        <dbReference type="ARBA" id="ARBA00023136"/>
    </source>
</evidence>
<reference evidence="9" key="1">
    <citation type="submission" date="2022-11" db="UniProtKB">
        <authorList>
            <consortium name="WormBaseParasite"/>
        </authorList>
    </citation>
    <scope>IDENTIFICATION</scope>
</reference>
<name>A0A914Q9C1_9BILA</name>
<dbReference type="GO" id="GO:0005332">
    <property type="term" value="F:gamma-aminobutyric acid:sodium:chloride symporter activity"/>
    <property type="evidence" value="ECO:0007669"/>
    <property type="project" value="TreeGrafter"/>
</dbReference>
<keyword evidence="2" id="KW-0813">Transport</keyword>
<keyword evidence="6 7" id="KW-0472">Membrane</keyword>
<dbReference type="PANTHER" id="PTHR11616:SF20">
    <property type="entry name" value="SODIUM- AND CHLORIDE-DEPENDENT BETAINE TRANSPORTER"/>
    <property type="match status" value="1"/>
</dbReference>
<sequence length="79" mass="8901">MAAVPIFVMEVTVGQYLQRGAMEMWKMCPLFKGVGIGNVVISFMCIAYFCVIVAWALFYMIASFNNVKNSASLFFQNKL</sequence>
<comment type="subcellular location">
    <subcellularLocation>
        <location evidence="1">Membrane</location>
        <topology evidence="1">Multi-pass membrane protein</topology>
    </subcellularLocation>
</comment>